<name>A0ABS3JAY7_9BACT</name>
<evidence type="ECO:0000256" key="1">
    <source>
        <dbReference type="SAM" id="Phobius"/>
    </source>
</evidence>
<keyword evidence="1 2" id="KW-0812">Transmembrane</keyword>
<keyword evidence="3" id="KW-1185">Reference proteome</keyword>
<proteinExistence type="predicted"/>
<feature type="transmembrane region" description="Helical" evidence="1">
    <location>
        <begin position="15"/>
        <end position="35"/>
    </location>
</feature>
<dbReference type="Pfam" id="PF17561">
    <property type="entry name" value="TssO"/>
    <property type="match status" value="1"/>
</dbReference>
<dbReference type="InterPro" id="IPR039449">
    <property type="entry name" value="TssO"/>
</dbReference>
<accession>A0ABS3JAY7</accession>
<dbReference type="EMBL" id="JAFMYW010000001">
    <property type="protein sequence ID" value="MBO0947142.1"/>
    <property type="molecule type" value="Genomic_DNA"/>
</dbReference>
<organism evidence="2 3">
    <name type="scientific">Fibrella forsythiae</name>
    <dbReference type="NCBI Taxonomy" id="2817061"/>
    <lineage>
        <taxon>Bacteria</taxon>
        <taxon>Pseudomonadati</taxon>
        <taxon>Bacteroidota</taxon>
        <taxon>Cytophagia</taxon>
        <taxon>Cytophagales</taxon>
        <taxon>Spirosomataceae</taxon>
        <taxon>Fibrella</taxon>
    </lineage>
</organism>
<reference evidence="2 3" key="1">
    <citation type="submission" date="2021-03" db="EMBL/GenBank/DDBJ databases">
        <title>Fibrella sp. HMF5405 genome sequencing and assembly.</title>
        <authorList>
            <person name="Kang H."/>
            <person name="Kim H."/>
            <person name="Bae S."/>
            <person name="Joh K."/>
        </authorList>
    </citation>
    <scope>NUCLEOTIDE SEQUENCE [LARGE SCALE GENOMIC DNA]</scope>
    <source>
        <strain evidence="2 3">HMF5405</strain>
    </source>
</reference>
<sequence>MLTIFGFRVNERQFLFAYLLAGTLILGGLAGWVLYRSYDFPTTNAVYLADRIRRQQTILQQQERYLPLLDSAHHTIATYRPAMTALFVEADIDNQIDDIRRIYGQNPDVASYRAFAQAADFYRMMYDDKRVLWTKQDNIILFSKQLEECEVGFQPVAAGTASAPAAPAPSLTPRFPAR</sequence>
<gene>
    <name evidence="2" type="ORF">J2I46_01005</name>
</gene>
<evidence type="ECO:0000313" key="2">
    <source>
        <dbReference type="EMBL" id="MBO0947142.1"/>
    </source>
</evidence>
<comment type="caution">
    <text evidence="2">The sequence shown here is derived from an EMBL/GenBank/DDBJ whole genome shotgun (WGS) entry which is preliminary data.</text>
</comment>
<protein>
    <submittedName>
        <fullName evidence="2">Type VI secretion system transmembrane protein TssO</fullName>
    </submittedName>
</protein>
<keyword evidence="1" id="KW-1133">Transmembrane helix</keyword>
<dbReference type="Proteomes" id="UP000664628">
    <property type="component" value="Unassembled WGS sequence"/>
</dbReference>
<evidence type="ECO:0000313" key="3">
    <source>
        <dbReference type="Proteomes" id="UP000664628"/>
    </source>
</evidence>
<keyword evidence="1" id="KW-0472">Membrane</keyword>
<dbReference type="RefSeq" id="WP_207327062.1">
    <property type="nucleotide sequence ID" value="NZ_JAFMYW010000001.1"/>
</dbReference>